<feature type="domain" description="F-box" evidence="1">
    <location>
        <begin position="1"/>
        <end position="50"/>
    </location>
</feature>
<accession>A0A2P5AHH7</accession>
<reference evidence="3" key="1">
    <citation type="submission" date="2016-06" db="EMBL/GenBank/DDBJ databases">
        <title>Parallel loss of symbiosis genes in relatives of nitrogen-fixing non-legume Parasponia.</title>
        <authorList>
            <person name="Van Velzen R."/>
            <person name="Holmer R."/>
            <person name="Bu F."/>
            <person name="Rutten L."/>
            <person name="Van Zeijl A."/>
            <person name="Liu W."/>
            <person name="Santuari L."/>
            <person name="Cao Q."/>
            <person name="Sharma T."/>
            <person name="Shen D."/>
            <person name="Roswanjaya Y."/>
            <person name="Wardhani T."/>
            <person name="Kalhor M.S."/>
            <person name="Jansen J."/>
            <person name="Van den Hoogen J."/>
            <person name="Gungor B."/>
            <person name="Hartog M."/>
            <person name="Hontelez J."/>
            <person name="Verver J."/>
            <person name="Yang W.-C."/>
            <person name="Schijlen E."/>
            <person name="Repin R."/>
            <person name="Schilthuizen M."/>
            <person name="Schranz E."/>
            <person name="Heidstra R."/>
            <person name="Miyata K."/>
            <person name="Fedorova E."/>
            <person name="Kohlen W."/>
            <person name="Bisseling T."/>
            <person name="Smit S."/>
            <person name="Geurts R."/>
        </authorList>
    </citation>
    <scope>NUCLEOTIDE SEQUENCE [LARGE SCALE GENOMIC DNA]</scope>
    <source>
        <strain evidence="3">cv. WU1-14</strain>
    </source>
</reference>
<dbReference type="AlphaFoldDB" id="A0A2P5AHH7"/>
<dbReference type="InterPro" id="IPR050796">
    <property type="entry name" value="SCF_F-box_component"/>
</dbReference>
<dbReference type="InterPro" id="IPR001810">
    <property type="entry name" value="F-box_dom"/>
</dbReference>
<dbReference type="InterPro" id="IPR006527">
    <property type="entry name" value="F-box-assoc_dom_typ1"/>
</dbReference>
<dbReference type="Pfam" id="PF07734">
    <property type="entry name" value="FBA_1"/>
    <property type="match status" value="1"/>
</dbReference>
<dbReference type="SUPFAM" id="SSF81383">
    <property type="entry name" value="F-box domain"/>
    <property type="match status" value="1"/>
</dbReference>
<gene>
    <name evidence="2" type="ORF">PanWU01x14_331860</name>
</gene>
<evidence type="ECO:0000313" key="3">
    <source>
        <dbReference type="Proteomes" id="UP000237105"/>
    </source>
</evidence>
<evidence type="ECO:0000259" key="1">
    <source>
        <dbReference type="PROSITE" id="PS50181"/>
    </source>
</evidence>
<dbReference type="Proteomes" id="UP000237105">
    <property type="component" value="Unassembled WGS sequence"/>
</dbReference>
<name>A0A2P5AHH7_PARAD</name>
<protein>
    <submittedName>
        <fullName evidence="2">F-box domain containing protein</fullName>
    </submittedName>
</protein>
<dbReference type="Gene3D" id="1.20.1280.50">
    <property type="match status" value="1"/>
</dbReference>
<dbReference type="InterPro" id="IPR017451">
    <property type="entry name" value="F-box-assoc_interact_dom"/>
</dbReference>
<sequence length="388" mass="43618">MAMSFNLPEELIKEIMSWLSPESLVQFKCVGKYWYALVTNLLNDPSFVAKHLQNQNDNDNNIFSSPSIAVTSLHIYDTPVYDYKELFALVSLPSSSTQNDDISCVVEDLDIPIIPGEKDVSCLMASHCNGVVCVADYYHNIILSNPAMKNSRTLPKPNFVDRFVLQGVGFGYDPLSNDYKLVRFGRDKSLYPKAEVYSLKSDSWKEIGIDSGTDYFPSVHVEVSVNGAYYWLMSGPRFMIRVFDMSDEVFYSVPLPDSLQSMQSQWMSLGVRNDFVALFVCPGEKGIPVGIDVWVMKECATGVKGSSCSWKHEMTIGPFEGIDCPLGFWNGEEFLMRAANFKEIVSYNVRTRKRRNVKVGGLDGIGCRAFSYVKSLVSVQGKKQDLQI</sequence>
<dbReference type="STRING" id="3476.A0A2P5AHH7"/>
<organism evidence="2 3">
    <name type="scientific">Parasponia andersonii</name>
    <name type="common">Sponia andersonii</name>
    <dbReference type="NCBI Taxonomy" id="3476"/>
    <lineage>
        <taxon>Eukaryota</taxon>
        <taxon>Viridiplantae</taxon>
        <taxon>Streptophyta</taxon>
        <taxon>Embryophyta</taxon>
        <taxon>Tracheophyta</taxon>
        <taxon>Spermatophyta</taxon>
        <taxon>Magnoliopsida</taxon>
        <taxon>eudicotyledons</taxon>
        <taxon>Gunneridae</taxon>
        <taxon>Pentapetalae</taxon>
        <taxon>rosids</taxon>
        <taxon>fabids</taxon>
        <taxon>Rosales</taxon>
        <taxon>Cannabaceae</taxon>
        <taxon>Parasponia</taxon>
    </lineage>
</organism>
<proteinExistence type="predicted"/>
<dbReference type="InterPro" id="IPR036047">
    <property type="entry name" value="F-box-like_dom_sf"/>
</dbReference>
<keyword evidence="3" id="KW-1185">Reference proteome</keyword>
<evidence type="ECO:0000313" key="2">
    <source>
        <dbReference type="EMBL" id="PON35980.1"/>
    </source>
</evidence>
<dbReference type="SMART" id="SM00256">
    <property type="entry name" value="FBOX"/>
    <property type="match status" value="1"/>
</dbReference>
<comment type="caution">
    <text evidence="2">The sequence shown here is derived from an EMBL/GenBank/DDBJ whole genome shotgun (WGS) entry which is preliminary data.</text>
</comment>
<dbReference type="NCBIfam" id="TIGR01640">
    <property type="entry name" value="F_box_assoc_1"/>
    <property type="match status" value="1"/>
</dbReference>
<dbReference type="OrthoDB" id="1644187at2759"/>
<dbReference type="PANTHER" id="PTHR31672">
    <property type="entry name" value="BNACNNG10540D PROTEIN"/>
    <property type="match status" value="1"/>
</dbReference>
<dbReference type="Pfam" id="PF00646">
    <property type="entry name" value="F-box"/>
    <property type="match status" value="1"/>
</dbReference>
<dbReference type="PANTHER" id="PTHR31672:SF13">
    <property type="entry name" value="F-BOX PROTEIN CPR30-LIKE"/>
    <property type="match status" value="1"/>
</dbReference>
<dbReference type="PROSITE" id="PS50181">
    <property type="entry name" value="FBOX"/>
    <property type="match status" value="1"/>
</dbReference>
<dbReference type="EMBL" id="JXTB01000588">
    <property type="protein sequence ID" value="PON35980.1"/>
    <property type="molecule type" value="Genomic_DNA"/>
</dbReference>